<dbReference type="Gene3D" id="3.30.200.20">
    <property type="entry name" value="Phosphorylase Kinase, domain 1"/>
    <property type="match status" value="2"/>
</dbReference>
<dbReference type="PROSITE" id="PS50011">
    <property type="entry name" value="PROTEIN_KINASE_DOM"/>
    <property type="match status" value="1"/>
</dbReference>
<comment type="caution">
    <text evidence="9">The sequence shown here is derived from an EMBL/GenBank/DDBJ whole genome shotgun (WGS) entry which is preliminary data.</text>
</comment>
<feature type="compositionally biased region" description="Polar residues" evidence="6">
    <location>
        <begin position="27"/>
        <end position="41"/>
    </location>
</feature>
<dbReference type="InterPro" id="IPR045270">
    <property type="entry name" value="STKc_AGC"/>
</dbReference>
<dbReference type="GO" id="GO:0004674">
    <property type="term" value="F:protein serine/threonine kinase activity"/>
    <property type="evidence" value="ECO:0007669"/>
    <property type="project" value="UniProtKB-KW"/>
</dbReference>
<dbReference type="InterPro" id="IPR000719">
    <property type="entry name" value="Prot_kinase_dom"/>
</dbReference>
<gene>
    <name evidence="9" type="ORF">FGO68_gene10851</name>
</gene>
<evidence type="ECO:0000259" key="7">
    <source>
        <dbReference type="PROSITE" id="PS50011"/>
    </source>
</evidence>
<keyword evidence="1" id="KW-0723">Serine/threonine-protein kinase</keyword>
<dbReference type="SMART" id="SM00220">
    <property type="entry name" value="S_TKc"/>
    <property type="match status" value="1"/>
</dbReference>
<evidence type="ECO:0008006" key="11">
    <source>
        <dbReference type="Google" id="ProtNLM"/>
    </source>
</evidence>
<dbReference type="InterPro" id="IPR008271">
    <property type="entry name" value="Ser/Thr_kinase_AS"/>
</dbReference>
<dbReference type="Pfam" id="PF00069">
    <property type="entry name" value="Pkinase"/>
    <property type="match status" value="1"/>
</dbReference>
<dbReference type="SUPFAM" id="SSF56112">
    <property type="entry name" value="Protein kinase-like (PK-like)"/>
    <property type="match status" value="1"/>
</dbReference>
<evidence type="ECO:0000256" key="2">
    <source>
        <dbReference type="ARBA" id="ARBA00022679"/>
    </source>
</evidence>
<reference evidence="9" key="1">
    <citation type="submission" date="2019-06" db="EMBL/GenBank/DDBJ databases">
        <authorList>
            <person name="Zheng W."/>
        </authorList>
    </citation>
    <scope>NUCLEOTIDE SEQUENCE</scope>
    <source>
        <strain evidence="9">QDHG01</strain>
    </source>
</reference>
<evidence type="ECO:0000256" key="3">
    <source>
        <dbReference type="ARBA" id="ARBA00022741"/>
    </source>
</evidence>
<evidence type="ECO:0000256" key="1">
    <source>
        <dbReference type="ARBA" id="ARBA00022527"/>
    </source>
</evidence>
<dbReference type="InterPro" id="IPR000961">
    <property type="entry name" value="AGC-kinase_C"/>
</dbReference>
<dbReference type="PROSITE" id="PS00108">
    <property type="entry name" value="PROTEIN_KINASE_ST"/>
    <property type="match status" value="1"/>
</dbReference>
<organism evidence="9 10">
    <name type="scientific">Halteria grandinella</name>
    <dbReference type="NCBI Taxonomy" id="5974"/>
    <lineage>
        <taxon>Eukaryota</taxon>
        <taxon>Sar</taxon>
        <taxon>Alveolata</taxon>
        <taxon>Ciliophora</taxon>
        <taxon>Intramacronucleata</taxon>
        <taxon>Spirotrichea</taxon>
        <taxon>Stichotrichia</taxon>
        <taxon>Sporadotrichida</taxon>
        <taxon>Halteriidae</taxon>
        <taxon>Halteria</taxon>
    </lineage>
</organism>
<protein>
    <recommendedName>
        <fullName evidence="11">Serine/threonine protein kinase</fullName>
    </recommendedName>
</protein>
<name>A0A8J8P588_HALGN</name>
<dbReference type="Gene3D" id="1.10.510.10">
    <property type="entry name" value="Transferase(Phosphotransferase) domain 1"/>
    <property type="match status" value="1"/>
</dbReference>
<dbReference type="Proteomes" id="UP000785679">
    <property type="component" value="Unassembled WGS sequence"/>
</dbReference>
<evidence type="ECO:0000313" key="9">
    <source>
        <dbReference type="EMBL" id="TNV87193.1"/>
    </source>
</evidence>
<feature type="compositionally biased region" description="Polar residues" evidence="6">
    <location>
        <begin position="1"/>
        <end position="14"/>
    </location>
</feature>
<sequence>MGQCNCTGASSGMENRSKKKTKKGHNVNITQETQGLDQSHSGIIMAGTPDAFKLAGRGPKLSALSQEMEKQKQIAPANSFQTTTADMVDSIGNRPLSREPSIDHLFSSTVNLENFQLIKVIGRGSFAKVYLVKLLTTPNYQSQLEQQMMLLSPGAPHQQRNNRAQSPQSTTAQTNTFQFSPQAKSKAKGSASPKPIQKQMTLSPKDIERMQLRRSKDVTLTNDELQYLAQKSLSPVSSPKFGKSQKGNSMIETTKPVPQHFAMKVIKKRRMFEKNQVHHLHQERKILTEIRHPFLVQMHYAFQTPERLYFVLDFLNGGDLFYHMRKKTRLNEKEARFYAAELILALEHLHNLGFIYRDLKPENILLDSDGHIKLADFGLSKHIGNQGETLTNSFCGTPQYLAPEVIFKKGYNRMVDWWGLGILIHEMVVGSPPYADASAQVVIKDIIRIKYKAPDWLSTNLKKLLYALLKKDPAQRLGSLGQGGVESIKQHPFFADIDWEKVKNKEYKPPIRPKLKNSWDTKYFDKNLLKEKVEETQISRHGHQARQQASMQIWNHMHFDNFTFVDEDETLGLQQNQELEEDSFFQENQPEGLISLDLPIQSSRDVIQRTQDGQDSRLLTDGDASAFKLIEIASSPLPQQ</sequence>
<evidence type="ECO:0000313" key="10">
    <source>
        <dbReference type="Proteomes" id="UP000785679"/>
    </source>
</evidence>
<evidence type="ECO:0000256" key="6">
    <source>
        <dbReference type="SAM" id="MobiDB-lite"/>
    </source>
</evidence>
<dbReference type="SMART" id="SM00133">
    <property type="entry name" value="S_TK_X"/>
    <property type="match status" value="1"/>
</dbReference>
<evidence type="ECO:0000256" key="5">
    <source>
        <dbReference type="ARBA" id="ARBA00022840"/>
    </source>
</evidence>
<evidence type="ECO:0000259" key="8">
    <source>
        <dbReference type="PROSITE" id="PS51285"/>
    </source>
</evidence>
<proteinExistence type="predicted"/>
<dbReference type="EMBL" id="RRYP01000581">
    <property type="protein sequence ID" value="TNV87193.1"/>
    <property type="molecule type" value="Genomic_DNA"/>
</dbReference>
<accession>A0A8J8P588</accession>
<feature type="domain" description="Protein kinase" evidence="7">
    <location>
        <begin position="115"/>
        <end position="494"/>
    </location>
</feature>
<feature type="compositionally biased region" description="Polar residues" evidence="6">
    <location>
        <begin position="158"/>
        <end position="179"/>
    </location>
</feature>
<feature type="compositionally biased region" description="Low complexity" evidence="6">
    <location>
        <begin position="180"/>
        <end position="195"/>
    </location>
</feature>
<keyword evidence="4" id="KW-0418">Kinase</keyword>
<dbReference type="PANTHER" id="PTHR24351">
    <property type="entry name" value="RIBOSOMAL PROTEIN S6 KINASE"/>
    <property type="match status" value="1"/>
</dbReference>
<feature type="region of interest" description="Disordered" evidence="6">
    <location>
        <begin position="1"/>
        <end position="41"/>
    </location>
</feature>
<dbReference type="InterPro" id="IPR011009">
    <property type="entry name" value="Kinase-like_dom_sf"/>
</dbReference>
<keyword evidence="5" id="KW-0067">ATP-binding</keyword>
<dbReference type="OrthoDB" id="63267at2759"/>
<keyword evidence="3" id="KW-0547">Nucleotide-binding</keyword>
<keyword evidence="10" id="KW-1185">Reference proteome</keyword>
<evidence type="ECO:0000256" key="4">
    <source>
        <dbReference type="ARBA" id="ARBA00022777"/>
    </source>
</evidence>
<keyword evidence="2" id="KW-0808">Transferase</keyword>
<dbReference type="PROSITE" id="PS51285">
    <property type="entry name" value="AGC_KINASE_CTER"/>
    <property type="match status" value="1"/>
</dbReference>
<dbReference type="CDD" id="cd05123">
    <property type="entry name" value="STKc_AGC"/>
    <property type="match status" value="1"/>
</dbReference>
<dbReference type="AlphaFoldDB" id="A0A8J8P588"/>
<feature type="domain" description="AGC-kinase C-terminal" evidence="8">
    <location>
        <begin position="495"/>
        <end position="574"/>
    </location>
</feature>
<dbReference type="FunFam" id="1.10.510.10:FF:000008">
    <property type="entry name" value="Non-specific serine/threonine protein kinase"/>
    <property type="match status" value="1"/>
</dbReference>
<dbReference type="GO" id="GO:0005524">
    <property type="term" value="F:ATP binding"/>
    <property type="evidence" value="ECO:0007669"/>
    <property type="project" value="UniProtKB-KW"/>
</dbReference>
<feature type="region of interest" description="Disordered" evidence="6">
    <location>
        <begin position="154"/>
        <end position="202"/>
    </location>
</feature>